<dbReference type="Proteomes" id="UP001177003">
    <property type="component" value="Chromosome 4"/>
</dbReference>
<dbReference type="InterPro" id="IPR036397">
    <property type="entry name" value="RNaseH_sf"/>
</dbReference>
<dbReference type="SUPFAM" id="SSF53098">
    <property type="entry name" value="Ribonuclease H-like"/>
    <property type="match status" value="1"/>
</dbReference>
<dbReference type="Gene3D" id="3.30.420.10">
    <property type="entry name" value="Ribonuclease H-like superfamily/Ribonuclease H"/>
    <property type="match status" value="1"/>
</dbReference>
<dbReference type="GO" id="GO:0003676">
    <property type="term" value="F:nucleic acid binding"/>
    <property type="evidence" value="ECO:0007669"/>
    <property type="project" value="InterPro"/>
</dbReference>
<evidence type="ECO:0000259" key="1">
    <source>
        <dbReference type="Pfam" id="PF13456"/>
    </source>
</evidence>
<dbReference type="InterPro" id="IPR012337">
    <property type="entry name" value="RNaseH-like_sf"/>
</dbReference>
<gene>
    <name evidence="2" type="ORF">LSALG_LOCUS18511</name>
</gene>
<name>A0AA35YR25_LACSI</name>
<feature type="domain" description="RNase H type-1" evidence="1">
    <location>
        <begin position="159"/>
        <end position="206"/>
    </location>
</feature>
<dbReference type="GO" id="GO:0004523">
    <property type="term" value="F:RNA-DNA hybrid ribonuclease activity"/>
    <property type="evidence" value="ECO:0007669"/>
    <property type="project" value="InterPro"/>
</dbReference>
<dbReference type="AlphaFoldDB" id="A0AA35YR25"/>
<dbReference type="EMBL" id="OX465080">
    <property type="protein sequence ID" value="CAI9278663.1"/>
    <property type="molecule type" value="Genomic_DNA"/>
</dbReference>
<organism evidence="2 3">
    <name type="scientific">Lactuca saligna</name>
    <name type="common">Willowleaf lettuce</name>
    <dbReference type="NCBI Taxonomy" id="75948"/>
    <lineage>
        <taxon>Eukaryota</taxon>
        <taxon>Viridiplantae</taxon>
        <taxon>Streptophyta</taxon>
        <taxon>Embryophyta</taxon>
        <taxon>Tracheophyta</taxon>
        <taxon>Spermatophyta</taxon>
        <taxon>Magnoliopsida</taxon>
        <taxon>eudicotyledons</taxon>
        <taxon>Gunneridae</taxon>
        <taxon>Pentapetalae</taxon>
        <taxon>asterids</taxon>
        <taxon>campanulids</taxon>
        <taxon>Asterales</taxon>
        <taxon>Asteraceae</taxon>
        <taxon>Cichorioideae</taxon>
        <taxon>Cichorieae</taxon>
        <taxon>Lactucinae</taxon>
        <taxon>Lactuca</taxon>
    </lineage>
</organism>
<keyword evidence="3" id="KW-1185">Reference proteome</keyword>
<evidence type="ECO:0000313" key="3">
    <source>
        <dbReference type="Proteomes" id="UP001177003"/>
    </source>
</evidence>
<protein>
    <recommendedName>
        <fullName evidence="1">RNase H type-1 domain-containing protein</fullName>
    </recommendedName>
</protein>
<sequence>MSLCSSVPLAWYISEDPMVAPSQPSDISDGGSRSFCKQLPASGLAHTAVTILLYFCHSGHLLDSALKFLYADFLLESCNDEFNKSKRVDPVNIYTTSAKLSKFNQSISSRMLHLFTLIVALLNVEEILCSCILEFDGAAKGNLGPTGAGAVLHAIDGSLVNGLWKTKTQNMTSLCKVAKELKDKFASFQICHVEREFNTEADAQANLGVHLQARGSGGG</sequence>
<reference evidence="2" key="1">
    <citation type="submission" date="2023-04" db="EMBL/GenBank/DDBJ databases">
        <authorList>
            <person name="Vijverberg K."/>
            <person name="Xiong W."/>
            <person name="Schranz E."/>
        </authorList>
    </citation>
    <scope>NUCLEOTIDE SEQUENCE</scope>
</reference>
<evidence type="ECO:0000313" key="2">
    <source>
        <dbReference type="EMBL" id="CAI9278663.1"/>
    </source>
</evidence>
<proteinExistence type="predicted"/>
<dbReference type="InterPro" id="IPR002156">
    <property type="entry name" value="RNaseH_domain"/>
</dbReference>
<dbReference type="Pfam" id="PF13456">
    <property type="entry name" value="RVT_3"/>
    <property type="match status" value="1"/>
</dbReference>
<accession>A0AA35YR25</accession>